<dbReference type="EMBL" id="OY731399">
    <property type="protein sequence ID" value="CAJ1932080.1"/>
    <property type="molecule type" value="Genomic_DNA"/>
</dbReference>
<name>A0AA86V4U5_9FABA</name>
<evidence type="ECO:0000313" key="1">
    <source>
        <dbReference type="EMBL" id="CAJ1932080.1"/>
    </source>
</evidence>
<accession>A0AA86V4U5</accession>
<protein>
    <submittedName>
        <fullName evidence="1">Uncharacterized protein</fullName>
    </submittedName>
</protein>
<reference evidence="1" key="1">
    <citation type="submission" date="2023-10" db="EMBL/GenBank/DDBJ databases">
        <authorList>
            <person name="Domelevo Entfellner J.-B."/>
        </authorList>
    </citation>
    <scope>NUCLEOTIDE SEQUENCE</scope>
</reference>
<keyword evidence="2" id="KW-1185">Reference proteome</keyword>
<evidence type="ECO:0000313" key="2">
    <source>
        <dbReference type="Proteomes" id="UP001189624"/>
    </source>
</evidence>
<organism evidence="1 2">
    <name type="scientific">Sphenostylis stenocarpa</name>
    <dbReference type="NCBI Taxonomy" id="92480"/>
    <lineage>
        <taxon>Eukaryota</taxon>
        <taxon>Viridiplantae</taxon>
        <taxon>Streptophyta</taxon>
        <taxon>Embryophyta</taxon>
        <taxon>Tracheophyta</taxon>
        <taxon>Spermatophyta</taxon>
        <taxon>Magnoliopsida</taxon>
        <taxon>eudicotyledons</taxon>
        <taxon>Gunneridae</taxon>
        <taxon>Pentapetalae</taxon>
        <taxon>rosids</taxon>
        <taxon>fabids</taxon>
        <taxon>Fabales</taxon>
        <taxon>Fabaceae</taxon>
        <taxon>Papilionoideae</taxon>
        <taxon>50 kb inversion clade</taxon>
        <taxon>NPAAA clade</taxon>
        <taxon>indigoferoid/millettioid clade</taxon>
        <taxon>Phaseoleae</taxon>
        <taxon>Sphenostylis</taxon>
    </lineage>
</organism>
<dbReference type="Gramene" id="rna-AYBTSS11_LOCUS5612">
    <property type="protein sequence ID" value="CAJ1932080.1"/>
    <property type="gene ID" value="gene-AYBTSS11_LOCUS5612"/>
</dbReference>
<sequence>MLVSRGQEPVDWSWAWEMVGGKWEMLRWHPHAAHVSERGSVGLEEEEGMNSPHPSSAWPPMLAAWFLRHSLSMYVSLCKRLNRVVGKEKEEKESKAKTLEGGLNVVGMGIEMPKAIEKGPKISNNDSR</sequence>
<dbReference type="Proteomes" id="UP001189624">
    <property type="component" value="Chromosome 2"/>
</dbReference>
<dbReference type="AlphaFoldDB" id="A0AA86V4U5"/>
<gene>
    <name evidence="1" type="ORF">AYBTSS11_LOCUS5612</name>
</gene>
<proteinExistence type="predicted"/>